<dbReference type="CDD" id="cd06145">
    <property type="entry name" value="REX1_like"/>
    <property type="match status" value="1"/>
</dbReference>
<comment type="subcellular location">
    <subcellularLocation>
        <location evidence="1">Nucleus</location>
    </subcellularLocation>
</comment>
<proteinExistence type="inferred from homology"/>
<feature type="compositionally biased region" description="Basic and acidic residues" evidence="7">
    <location>
        <begin position="130"/>
        <end position="143"/>
    </location>
</feature>
<name>A0A8D8QMF3_9HEMI</name>
<feature type="transmembrane region" description="Helical" evidence="8">
    <location>
        <begin position="39"/>
        <end position="62"/>
    </location>
</feature>
<protein>
    <submittedName>
        <fullName evidence="10">RNA exonuclease 1 homolog</fullName>
    </submittedName>
</protein>
<feature type="compositionally biased region" description="Gly residues" evidence="7">
    <location>
        <begin position="156"/>
        <end position="174"/>
    </location>
</feature>
<dbReference type="Gene3D" id="3.30.420.10">
    <property type="entry name" value="Ribonuclease H-like superfamily/Ribonuclease H"/>
    <property type="match status" value="1"/>
</dbReference>
<feature type="compositionally biased region" description="Basic and acidic residues" evidence="7">
    <location>
        <begin position="333"/>
        <end position="355"/>
    </location>
</feature>
<evidence type="ECO:0000256" key="3">
    <source>
        <dbReference type="ARBA" id="ARBA00022722"/>
    </source>
</evidence>
<feature type="compositionally biased region" description="Low complexity" evidence="7">
    <location>
        <begin position="88"/>
        <end position="120"/>
    </location>
</feature>
<dbReference type="PANTHER" id="PTHR12801">
    <property type="entry name" value="RNA EXONUCLEASE REXO1 / RECO3 FAMILY MEMBER-RELATED"/>
    <property type="match status" value="1"/>
</dbReference>
<keyword evidence="8" id="KW-0472">Membrane</keyword>
<feature type="domain" description="Exonuclease" evidence="9">
    <location>
        <begin position="784"/>
        <end position="942"/>
    </location>
</feature>
<feature type="compositionally biased region" description="Low complexity" evidence="7">
    <location>
        <begin position="192"/>
        <end position="210"/>
    </location>
</feature>
<evidence type="ECO:0000256" key="2">
    <source>
        <dbReference type="ARBA" id="ARBA00006357"/>
    </source>
</evidence>
<dbReference type="SUPFAM" id="SSF53098">
    <property type="entry name" value="Ribonuclease H-like"/>
    <property type="match status" value="1"/>
</dbReference>
<dbReference type="InterPro" id="IPR047021">
    <property type="entry name" value="REXO1/3/4-like"/>
</dbReference>
<organism evidence="10">
    <name type="scientific">Cacopsylla melanoneura</name>
    <dbReference type="NCBI Taxonomy" id="428564"/>
    <lineage>
        <taxon>Eukaryota</taxon>
        <taxon>Metazoa</taxon>
        <taxon>Ecdysozoa</taxon>
        <taxon>Arthropoda</taxon>
        <taxon>Hexapoda</taxon>
        <taxon>Insecta</taxon>
        <taxon>Pterygota</taxon>
        <taxon>Neoptera</taxon>
        <taxon>Paraneoptera</taxon>
        <taxon>Hemiptera</taxon>
        <taxon>Sternorrhyncha</taxon>
        <taxon>Psylloidea</taxon>
        <taxon>Psyllidae</taxon>
        <taxon>Psyllinae</taxon>
        <taxon>Cacopsylla</taxon>
    </lineage>
</organism>
<keyword evidence="8" id="KW-0812">Transmembrane</keyword>
<evidence type="ECO:0000256" key="4">
    <source>
        <dbReference type="ARBA" id="ARBA00022801"/>
    </source>
</evidence>
<feature type="region of interest" description="Disordered" evidence="7">
    <location>
        <begin position="79"/>
        <end position="495"/>
    </location>
</feature>
<feature type="compositionally biased region" description="Polar residues" evidence="7">
    <location>
        <begin position="266"/>
        <end position="276"/>
    </location>
</feature>
<dbReference type="GO" id="GO:0005634">
    <property type="term" value="C:nucleus"/>
    <property type="evidence" value="ECO:0007669"/>
    <property type="project" value="UniProtKB-SubCell"/>
</dbReference>
<reference evidence="10" key="1">
    <citation type="submission" date="2021-05" db="EMBL/GenBank/DDBJ databases">
        <authorList>
            <person name="Alioto T."/>
            <person name="Alioto T."/>
            <person name="Gomez Garrido J."/>
        </authorList>
    </citation>
    <scope>NUCLEOTIDE SEQUENCE</scope>
</reference>
<dbReference type="Pfam" id="PF00929">
    <property type="entry name" value="RNase_T"/>
    <property type="match status" value="1"/>
</dbReference>
<dbReference type="PANTHER" id="PTHR12801:SF115">
    <property type="entry name" value="FI18136P1-RELATED"/>
    <property type="match status" value="1"/>
</dbReference>
<dbReference type="SMART" id="SM00479">
    <property type="entry name" value="EXOIII"/>
    <property type="match status" value="1"/>
</dbReference>
<evidence type="ECO:0000256" key="7">
    <source>
        <dbReference type="SAM" id="MobiDB-lite"/>
    </source>
</evidence>
<keyword evidence="6" id="KW-0539">Nucleus</keyword>
<feature type="compositionally biased region" description="Polar residues" evidence="7">
    <location>
        <begin position="394"/>
        <end position="409"/>
    </location>
</feature>
<sequence length="945" mass="104163">MIELDTNDAFEPVLFSSSSKNYIKSNSIIIMLLDQHNSTSHLCLILLLSIILVVLFYITLFMKTYQQAKIKMITKSSKKVHHIHHNKSGGAAKSSAAPTTSKTSNTSNSGNATSSAGHGSVQPAVPASKHSIEEHQEAEERGKPAVPQVKMVKGNSSGGGGGGNSSAGATGGQGRKSKEKNRDAPDAIYRKSSVQSISSDVSSTSSDSSSPAKPNRKRNPRISEPPPWSSGGGGDAQGDGTWLSRGSAPPSDDDTSLVISARGAVTASSPPLNVQVESPESPLSSSHHDHVTRTRSHENSRSYGKSRSAYDKSVRSESSKQDNSRSYDNSRQSYDKHVHSSRQDTARYDKSRPAYDKSISIRSVNSKQDTSDQSHKARSQQQQDSNRIHHDTSIRVQAPQQTMDNSISVRSKRETSLRLHENSRSQEDPVVSRLDETDAAYQDDDDETSSGTASSTSSLVSSPGSRSSNVSCSSNSSDDNSSSSSPSPVSHGLDPDSVSYVPSIMLSHHLNLTSVTSTAADTDFNKENLRPPLSSDSPPPPLLLPLTRRQKKNRVRRNLELNARIPINKLSRFYQRLAMKDAELHKYLSHYAMTQQQLINFSFPFESKYYANKAVIYSPGRYNSKILDPKAREFVPSPPCQYNVSVNKMMLKNQQILWRPDVLPEDKEEDAQEKICARCNKSFYLVSSPPGVAGNKTTAGNESGNYSYMTQENCHYHWGKVTKSWANGVQNCIYSCCNEEQYKTSGCVYAKLHVWSGLKTGINGPLDGYMKTKPRKTPPPNGYGVYALDTEMVYTVHGLEVARVTVVNVDGRLIYNTLVKPDCEIIDYNTKYSGISAKDYIKNPYKSLKDVQNDLMGFVSKDSIIVGHGLENDMRALKLIHSNIIDTSVLFPHAFGLPFRRSLKSIVSQLLHQSIQSGTHDSFEDARACIDLILWKLLSDFRYNH</sequence>
<dbReference type="GO" id="GO:0003676">
    <property type="term" value="F:nucleic acid binding"/>
    <property type="evidence" value="ECO:0007669"/>
    <property type="project" value="InterPro"/>
</dbReference>
<dbReference type="InterPro" id="IPR036397">
    <property type="entry name" value="RNaseH_sf"/>
</dbReference>
<dbReference type="EMBL" id="HBUF01087267">
    <property type="protein sequence ID" value="CAG6634688.1"/>
    <property type="molecule type" value="Transcribed_RNA"/>
</dbReference>
<keyword evidence="3" id="KW-0540">Nuclease</keyword>
<feature type="compositionally biased region" description="Basic and acidic residues" evidence="7">
    <location>
        <begin position="411"/>
        <end position="427"/>
    </location>
</feature>
<feature type="region of interest" description="Disordered" evidence="7">
    <location>
        <begin position="524"/>
        <end position="551"/>
    </location>
</feature>
<dbReference type="InterPro" id="IPR034922">
    <property type="entry name" value="REX1-like_exo"/>
</dbReference>
<keyword evidence="4" id="KW-0378">Hydrolase</keyword>
<accession>A0A8D8QMF3</accession>
<feature type="compositionally biased region" description="Basic and acidic residues" evidence="7">
    <location>
        <begin position="308"/>
        <end position="325"/>
    </location>
</feature>
<evidence type="ECO:0000256" key="8">
    <source>
        <dbReference type="SAM" id="Phobius"/>
    </source>
</evidence>
<evidence type="ECO:0000259" key="9">
    <source>
        <dbReference type="SMART" id="SM00479"/>
    </source>
</evidence>
<evidence type="ECO:0000256" key="6">
    <source>
        <dbReference type="ARBA" id="ARBA00023242"/>
    </source>
</evidence>
<keyword evidence="5 10" id="KW-0269">Exonuclease</keyword>
<dbReference type="AlphaFoldDB" id="A0A8D8QMF3"/>
<evidence type="ECO:0000256" key="1">
    <source>
        <dbReference type="ARBA" id="ARBA00004123"/>
    </source>
</evidence>
<feature type="compositionally biased region" description="Basic and acidic residues" evidence="7">
    <location>
        <begin position="286"/>
        <end position="300"/>
    </location>
</feature>
<dbReference type="InterPro" id="IPR012337">
    <property type="entry name" value="RNaseH-like_sf"/>
</dbReference>
<evidence type="ECO:0000313" key="10">
    <source>
        <dbReference type="EMBL" id="CAG6634688.1"/>
    </source>
</evidence>
<feature type="compositionally biased region" description="Acidic residues" evidence="7">
    <location>
        <begin position="437"/>
        <end position="448"/>
    </location>
</feature>
<feature type="compositionally biased region" description="Low complexity" evidence="7">
    <location>
        <begin position="449"/>
        <end position="492"/>
    </location>
</feature>
<dbReference type="GO" id="GO:0004527">
    <property type="term" value="F:exonuclease activity"/>
    <property type="evidence" value="ECO:0007669"/>
    <property type="project" value="UniProtKB-KW"/>
</dbReference>
<keyword evidence="8" id="KW-1133">Transmembrane helix</keyword>
<dbReference type="InterPro" id="IPR013520">
    <property type="entry name" value="Ribonucl_H"/>
</dbReference>
<dbReference type="GO" id="GO:0010629">
    <property type="term" value="P:negative regulation of gene expression"/>
    <property type="evidence" value="ECO:0007669"/>
    <property type="project" value="UniProtKB-ARBA"/>
</dbReference>
<comment type="similarity">
    <text evidence="2">Belongs to the REXO1/REXO3 family.</text>
</comment>
<feature type="compositionally biased region" description="Basic and acidic residues" evidence="7">
    <location>
        <begin position="180"/>
        <end position="189"/>
    </location>
</feature>
<evidence type="ECO:0000256" key="5">
    <source>
        <dbReference type="ARBA" id="ARBA00022839"/>
    </source>
</evidence>
<dbReference type="FunFam" id="3.30.420.10:FF:000031">
    <property type="entry name" value="RNA exonuclease 1"/>
    <property type="match status" value="1"/>
</dbReference>